<feature type="binding site" evidence="9">
    <location>
        <position position="347"/>
    </location>
    <ligand>
        <name>Zn(2+)</name>
        <dbReference type="ChEBI" id="CHEBI:29105"/>
        <label>4</label>
        <note>catalytic</note>
    </ligand>
</feature>
<dbReference type="GO" id="GO:0070006">
    <property type="term" value="F:metalloaminopeptidase activity"/>
    <property type="evidence" value="ECO:0007669"/>
    <property type="project" value="UniProtKB-UniRule"/>
</dbReference>
<evidence type="ECO:0000256" key="7">
    <source>
        <dbReference type="ARBA" id="ARBA00022801"/>
    </source>
</evidence>
<dbReference type="GO" id="GO:0010629">
    <property type="term" value="P:negative regulation of gene expression"/>
    <property type="evidence" value="ECO:0007669"/>
    <property type="project" value="EnsemblFungi"/>
</dbReference>
<dbReference type="STRING" id="984486.A0A1E3QR26"/>
<dbReference type="Pfam" id="PF00557">
    <property type="entry name" value="Peptidase_M24"/>
    <property type="match status" value="1"/>
</dbReference>
<evidence type="ECO:0000256" key="6">
    <source>
        <dbReference type="ARBA" id="ARBA00022771"/>
    </source>
</evidence>
<comment type="cofactor">
    <cofactor evidence="9">
        <name>Zn(2+)</name>
        <dbReference type="ChEBI" id="CHEBI:29105"/>
    </cofactor>
    <cofactor evidence="9">
        <name>Co(2+)</name>
        <dbReference type="ChEBI" id="CHEBI:48828"/>
    </cofactor>
    <cofactor evidence="9">
        <name>Mn(2+)</name>
        <dbReference type="ChEBI" id="CHEBI:29035"/>
    </cofactor>
    <cofactor evidence="9">
        <name>Fe(2+)</name>
        <dbReference type="ChEBI" id="CHEBI:29033"/>
    </cofactor>
    <text evidence="9">Binds 2 divalent metal cations per subunit. Has a high-affinity and a low affinity metal-binding site. The true nature of the physiological cofactor is under debate. The enzyme is active with zinc, cobalt, manganese or divalent iron ions. Has high activity with zinc; zinc cofactor is transferred into the active site region by the ZNG1 zinc chaperone.</text>
</comment>
<keyword evidence="8" id="KW-0862">Zinc</keyword>
<feature type="binding site" evidence="9">
    <location>
        <position position="347"/>
    </location>
    <ligand>
        <name>Zn(2+)</name>
        <dbReference type="ChEBI" id="CHEBI:29105"/>
        <label>3</label>
    </ligand>
</feature>
<dbReference type="PROSITE" id="PS00680">
    <property type="entry name" value="MAP_1"/>
    <property type="match status" value="1"/>
</dbReference>
<dbReference type="PANTHER" id="PTHR43330">
    <property type="entry name" value="METHIONINE AMINOPEPTIDASE"/>
    <property type="match status" value="1"/>
</dbReference>
<dbReference type="RefSeq" id="XP_018985428.1">
    <property type="nucleotide sequence ID" value="XM_019131720.1"/>
</dbReference>
<dbReference type="EC" id="3.4.11.18" evidence="11"/>
<feature type="binding site" evidence="9">
    <location>
        <position position="217"/>
    </location>
    <ligand>
        <name>Zn(2+)</name>
        <dbReference type="ChEBI" id="CHEBI:29105"/>
        <label>3</label>
    </ligand>
</feature>
<sequence>MAKTPAPIVCCSPKCGKETDSTLKCPICAKDDVSNIFCSQTCFRTAWDEHKAIHKAENGADSYDPFPNYEYSGKLRAVYPLTARRAIPKHIKRPDYADHGKPLSEIKNDRTNKIPVLTAKEIAGIRKTAKVAREVLDVAAAAIKPGITTDELDAIVHKATINRNGYPSPLNYYNFPKSVCTSVNEIICHGIPDARPLEDGDIINLDVTVFYLGFHADMNETYYVGDKAKANQEVVNLVETTRECLDLAIATVKPGLLFRNLGEVIEEHATKNGCSVVRTYVGHGVNQFFHCQPNIPHYAKNKAIGIAKPGMVFTIEPMVCAGSYRDIRWPDNWTAATVDGLWSAQFEHMLLVTEDGVEVLSARNEKSPGGAIPRIA</sequence>
<evidence type="ECO:0000313" key="13">
    <source>
        <dbReference type="EMBL" id="ODQ80100.1"/>
    </source>
</evidence>
<feature type="binding site" evidence="9">
    <location>
        <position position="206"/>
    </location>
    <ligand>
        <name>Zn(2+)</name>
        <dbReference type="ChEBI" id="CHEBI:29105"/>
        <label>3</label>
    </ligand>
</feature>
<comment type="similarity">
    <text evidence="9 10">Belongs to the peptidase M24A family. Methionine aminopeptidase type 1 subfamily.</text>
</comment>
<gene>
    <name evidence="13" type="ORF">BABINDRAFT_35494</name>
</gene>
<organism evidence="13 14">
    <name type="scientific">Babjeviella inositovora NRRL Y-12698</name>
    <dbReference type="NCBI Taxonomy" id="984486"/>
    <lineage>
        <taxon>Eukaryota</taxon>
        <taxon>Fungi</taxon>
        <taxon>Dikarya</taxon>
        <taxon>Ascomycota</taxon>
        <taxon>Saccharomycotina</taxon>
        <taxon>Pichiomycetes</taxon>
        <taxon>Serinales incertae sedis</taxon>
        <taxon>Babjeviella</taxon>
    </lineage>
</organism>
<keyword evidence="2 9" id="KW-0031">Aminopeptidase</keyword>
<evidence type="ECO:0000256" key="5">
    <source>
        <dbReference type="ARBA" id="ARBA00022723"/>
    </source>
</evidence>
<feature type="binding site" evidence="9">
    <location>
        <position position="217"/>
    </location>
    <ligand>
        <name>Zn(2+)</name>
        <dbReference type="ChEBI" id="CHEBI:29105"/>
        <label>4</label>
        <note>catalytic</note>
    </ligand>
</feature>
<evidence type="ECO:0000256" key="2">
    <source>
        <dbReference type="ARBA" id="ARBA00022438"/>
    </source>
</evidence>
<comment type="cofactor">
    <cofactor evidence="11">
        <name>Co(2+)</name>
        <dbReference type="ChEBI" id="CHEBI:48828"/>
    </cofactor>
    <cofactor evidence="11">
        <name>Zn(2+)</name>
        <dbReference type="ChEBI" id="CHEBI:29105"/>
    </cofactor>
    <cofactor evidence="11">
        <name>Mn(2+)</name>
        <dbReference type="ChEBI" id="CHEBI:29035"/>
    </cofactor>
    <cofactor evidence="11">
        <name>Fe(2+)</name>
        <dbReference type="ChEBI" id="CHEBI:29033"/>
    </cofactor>
    <text evidence="11">Binds 2 divalent metal cations per subunit. Has a high-affinity and a low affinity metal-binding site. The true nature of the physiological cofactor is under debate. The enzyme is active with cobalt, zinc, manganese or divalent iron ions.</text>
</comment>
<dbReference type="InterPro" id="IPR001714">
    <property type="entry name" value="Pept_M24_MAP"/>
</dbReference>
<dbReference type="EMBL" id="KV454430">
    <property type="protein sequence ID" value="ODQ80100.1"/>
    <property type="molecule type" value="Genomic_DNA"/>
</dbReference>
<dbReference type="InterPro" id="IPR000994">
    <property type="entry name" value="Pept_M24"/>
</dbReference>
<feature type="binding site" evidence="9">
    <location>
        <position position="290"/>
    </location>
    <ligand>
        <name>a protein</name>
        <dbReference type="ChEBI" id="CHEBI:16541"/>
    </ligand>
    <ligandPart>
        <name>N-terminal L-methionine residue</name>
        <dbReference type="ChEBI" id="CHEBI:64731"/>
    </ligandPart>
</feature>
<keyword evidence="7 9" id="KW-0378">Hydrolase</keyword>
<dbReference type="FunFam" id="3.90.230.10:FF:000010">
    <property type="entry name" value="Methionine aminopeptidase"/>
    <property type="match status" value="1"/>
</dbReference>
<dbReference type="GO" id="GO:0008270">
    <property type="term" value="F:zinc ion binding"/>
    <property type="evidence" value="ECO:0007669"/>
    <property type="project" value="UniProtKB-KW"/>
</dbReference>
<dbReference type="OrthoDB" id="3209743at2759"/>
<feature type="domain" description="C6H2-type" evidence="12">
    <location>
        <begin position="7"/>
        <end position="61"/>
    </location>
</feature>
<evidence type="ECO:0000256" key="8">
    <source>
        <dbReference type="ARBA" id="ARBA00022833"/>
    </source>
</evidence>
<dbReference type="HAMAP" id="MF_01974">
    <property type="entry name" value="MetAP_1"/>
    <property type="match status" value="1"/>
</dbReference>
<dbReference type="Proteomes" id="UP000094336">
    <property type="component" value="Unassembled WGS sequence"/>
</dbReference>
<accession>A0A1E3QR26</accession>
<evidence type="ECO:0000256" key="3">
    <source>
        <dbReference type="ARBA" id="ARBA00022490"/>
    </source>
</evidence>
<keyword evidence="3 9" id="KW-0963">Cytoplasm</keyword>
<feature type="binding site" evidence="9">
    <location>
        <position position="283"/>
    </location>
    <ligand>
        <name>Zn(2+)</name>
        <dbReference type="ChEBI" id="CHEBI:29105"/>
        <label>4</label>
        <note>catalytic</note>
    </ligand>
</feature>
<name>A0A1E3QR26_9ASCO</name>
<dbReference type="GeneID" id="30149573"/>
<evidence type="ECO:0000256" key="1">
    <source>
        <dbReference type="ARBA" id="ARBA00004496"/>
    </source>
</evidence>
<comment type="function">
    <text evidence="9 11">Cotranslationally removes the N-terminal methionine from nascent proteins. The N-terminal methionine is often cleaved when the second residue in the primary sequence is small and uncharged (Met-Ala-, Cys, Gly, Pro, Ser, Thr, or Val).</text>
</comment>
<evidence type="ECO:0000256" key="9">
    <source>
        <dbReference type="HAMAP-Rule" id="MF_03174"/>
    </source>
</evidence>
<dbReference type="Gene3D" id="3.90.230.10">
    <property type="entry name" value="Creatinase/methionine aminopeptidase superfamily"/>
    <property type="match status" value="1"/>
</dbReference>
<feature type="binding site" evidence="9">
    <location>
        <position position="189"/>
    </location>
    <ligand>
        <name>a protein</name>
        <dbReference type="ChEBI" id="CHEBI:16541"/>
    </ligand>
    <ligandPart>
        <name>N-terminal L-methionine residue</name>
        <dbReference type="ChEBI" id="CHEBI:64731"/>
    </ligandPart>
</feature>
<evidence type="ECO:0000256" key="10">
    <source>
        <dbReference type="PROSITE-ProRule" id="PRU01357"/>
    </source>
</evidence>
<dbReference type="PROSITE" id="PS52013">
    <property type="entry name" value="ZF_C6H2"/>
    <property type="match status" value="1"/>
</dbReference>
<dbReference type="GO" id="GO:0016485">
    <property type="term" value="P:protein processing"/>
    <property type="evidence" value="ECO:0007669"/>
    <property type="project" value="EnsemblFungi"/>
</dbReference>
<dbReference type="InterPro" id="IPR031615">
    <property type="entry name" value="Zfn-C6H2"/>
</dbReference>
<evidence type="ECO:0000256" key="11">
    <source>
        <dbReference type="RuleBase" id="RU003653"/>
    </source>
</evidence>
<dbReference type="InterPro" id="IPR002467">
    <property type="entry name" value="Pept_M24A_MAP1"/>
</dbReference>
<proteinExistence type="inferred from homology"/>
<dbReference type="AlphaFoldDB" id="A0A1E3QR26"/>
<dbReference type="PRINTS" id="PR00599">
    <property type="entry name" value="MAPEPTIDASE"/>
</dbReference>
<keyword evidence="6 10" id="KW-0863">Zinc-finger</keyword>
<protein>
    <recommendedName>
        <fullName evidence="11">Methionine aminopeptidase</fullName>
        <ecNumber evidence="11">3.4.11.18</ecNumber>
    </recommendedName>
</protein>
<keyword evidence="5 9" id="KW-0479">Metal-binding</keyword>
<comment type="catalytic activity">
    <reaction evidence="9 11">
        <text>Release of N-terminal amino acids, preferentially methionine, from peptides and arylamides.</text>
        <dbReference type="EC" id="3.4.11.18"/>
    </reaction>
</comment>
<dbReference type="Pfam" id="PF15801">
    <property type="entry name" value="zf-C6H2"/>
    <property type="match status" value="1"/>
</dbReference>
<feature type="binding site" evidence="9">
    <location>
        <position position="316"/>
    </location>
    <ligand>
        <name>Zn(2+)</name>
        <dbReference type="ChEBI" id="CHEBI:29105"/>
        <label>4</label>
        <note>catalytic</note>
    </ligand>
</feature>
<dbReference type="CDD" id="cd01086">
    <property type="entry name" value="MetAP1"/>
    <property type="match status" value="1"/>
</dbReference>
<dbReference type="GO" id="GO:0004239">
    <property type="term" value="F:initiator methionyl aminopeptidase activity"/>
    <property type="evidence" value="ECO:0007669"/>
    <property type="project" value="UniProtKB-UniRule"/>
</dbReference>
<keyword evidence="4 9" id="KW-0645">Protease</keyword>
<dbReference type="GO" id="GO:0003729">
    <property type="term" value="F:mRNA binding"/>
    <property type="evidence" value="ECO:0007669"/>
    <property type="project" value="EnsemblFungi"/>
</dbReference>
<evidence type="ECO:0000313" key="14">
    <source>
        <dbReference type="Proteomes" id="UP000094336"/>
    </source>
</evidence>
<dbReference type="SUPFAM" id="SSF55920">
    <property type="entry name" value="Creatinase/aminopeptidase"/>
    <property type="match status" value="1"/>
</dbReference>
<comment type="subunit">
    <text evidence="9">Associates with the 60S ribosomal subunit of the 80S translational complex.</text>
</comment>
<evidence type="ECO:0000256" key="4">
    <source>
        <dbReference type="ARBA" id="ARBA00022670"/>
    </source>
</evidence>
<dbReference type="GO" id="GO:0022626">
    <property type="term" value="C:cytosolic ribosome"/>
    <property type="evidence" value="ECO:0007669"/>
    <property type="project" value="EnsemblFungi"/>
</dbReference>
<dbReference type="InterPro" id="IPR036005">
    <property type="entry name" value="Creatinase/aminopeptidase-like"/>
</dbReference>
<comment type="subcellular location">
    <subcellularLocation>
        <location evidence="1 9">Cytoplasm</location>
    </subcellularLocation>
</comment>
<dbReference type="PANTHER" id="PTHR43330:SF7">
    <property type="entry name" value="METHIONINE AMINOPEPTIDASE 1"/>
    <property type="match status" value="1"/>
</dbReference>
<reference evidence="14" key="1">
    <citation type="submission" date="2016-05" db="EMBL/GenBank/DDBJ databases">
        <title>Comparative genomics of biotechnologically important yeasts.</title>
        <authorList>
            <consortium name="DOE Joint Genome Institute"/>
            <person name="Riley R."/>
            <person name="Haridas S."/>
            <person name="Wolfe K.H."/>
            <person name="Lopes M.R."/>
            <person name="Hittinger C.T."/>
            <person name="Goker M."/>
            <person name="Salamov A."/>
            <person name="Wisecaver J."/>
            <person name="Long T.M."/>
            <person name="Aerts A.L."/>
            <person name="Barry K."/>
            <person name="Choi C."/>
            <person name="Clum A."/>
            <person name="Coughlan A.Y."/>
            <person name="Deshpande S."/>
            <person name="Douglass A.P."/>
            <person name="Hanson S.J."/>
            <person name="Klenk H.-P."/>
            <person name="Labutti K."/>
            <person name="Lapidus A."/>
            <person name="Lindquist E."/>
            <person name="Lipzen A."/>
            <person name="Meier-Kolthoff J.P."/>
            <person name="Ohm R.A."/>
            <person name="Otillar R.P."/>
            <person name="Pangilinan J."/>
            <person name="Peng Y."/>
            <person name="Rokas A."/>
            <person name="Rosa C.A."/>
            <person name="Scheuner C."/>
            <person name="Sibirny A.A."/>
            <person name="Slot J.C."/>
            <person name="Stielow J.B."/>
            <person name="Sun H."/>
            <person name="Kurtzman C.P."/>
            <person name="Blackwell M."/>
            <person name="Grigoriev I.V."/>
            <person name="Jeffries T.W."/>
        </authorList>
    </citation>
    <scope>NUCLEOTIDE SEQUENCE [LARGE SCALE GENOMIC DNA]</scope>
    <source>
        <strain evidence="14">NRRL Y-12698</strain>
    </source>
</reference>
<evidence type="ECO:0000259" key="12">
    <source>
        <dbReference type="PROSITE" id="PS52013"/>
    </source>
</evidence>
<dbReference type="NCBIfam" id="TIGR00500">
    <property type="entry name" value="met_pdase_I"/>
    <property type="match status" value="1"/>
</dbReference>
<keyword evidence="14" id="KW-1185">Reference proteome</keyword>